<dbReference type="CDD" id="cd07247">
    <property type="entry name" value="SgaA_N_like"/>
    <property type="match status" value="1"/>
</dbReference>
<dbReference type="PANTHER" id="PTHR33993:SF2">
    <property type="entry name" value="VOC DOMAIN-CONTAINING PROTEIN"/>
    <property type="match status" value="1"/>
</dbReference>
<evidence type="ECO:0000313" key="3">
    <source>
        <dbReference type="Proteomes" id="UP000199036"/>
    </source>
</evidence>
<dbReference type="PANTHER" id="PTHR33993">
    <property type="entry name" value="GLYOXALASE-RELATED"/>
    <property type="match status" value="1"/>
</dbReference>
<protein>
    <recommendedName>
        <fullName evidence="1">Glyoxalase/Bleomycin resistance-like N-terminal domain-containing protein</fullName>
    </recommendedName>
</protein>
<evidence type="ECO:0000313" key="2">
    <source>
        <dbReference type="EMBL" id="SFN41472.1"/>
    </source>
</evidence>
<dbReference type="AlphaFoldDB" id="A0A1I4YTW7"/>
<reference evidence="3" key="1">
    <citation type="submission" date="2016-10" db="EMBL/GenBank/DDBJ databases">
        <authorList>
            <person name="Varghese N."/>
            <person name="Submissions S."/>
        </authorList>
    </citation>
    <scope>NUCLEOTIDE SEQUENCE [LARGE SCALE GENOMIC DNA]</scope>
    <source>
        <strain evidence="3">DS-12</strain>
    </source>
</reference>
<dbReference type="InterPro" id="IPR053863">
    <property type="entry name" value="Glyoxy/Ble-like_N"/>
</dbReference>
<dbReference type="Gene3D" id="3.10.180.10">
    <property type="entry name" value="2,3-Dihydroxybiphenyl 1,2-Dioxygenase, domain 1"/>
    <property type="match status" value="1"/>
</dbReference>
<sequence>MENKKFNPVAWFEIYVDDMERATKFYETVFNVQLTEMPVPGDAPMLMKSFPGFEDGIGASGTLVKMDGLKAGGNSTIVYFGCMDCAVEESRVVNAGGSVHQPKMSIGEYGFCSIIMDSEGNTVGLYSMN</sequence>
<name>A0A1I4YTW7_9FLAO</name>
<dbReference type="EMBL" id="FOVI01000005">
    <property type="protein sequence ID" value="SFN41472.1"/>
    <property type="molecule type" value="Genomic_DNA"/>
</dbReference>
<dbReference type="OrthoDB" id="9804235at2"/>
<gene>
    <name evidence="2" type="ORF">SAMN05421741_10551</name>
</gene>
<organism evidence="2 3">
    <name type="scientific">Paenimyroides ummariense</name>
    <dbReference type="NCBI Taxonomy" id="913024"/>
    <lineage>
        <taxon>Bacteria</taxon>
        <taxon>Pseudomonadati</taxon>
        <taxon>Bacteroidota</taxon>
        <taxon>Flavobacteriia</taxon>
        <taxon>Flavobacteriales</taxon>
        <taxon>Flavobacteriaceae</taxon>
        <taxon>Paenimyroides</taxon>
    </lineage>
</organism>
<dbReference type="STRING" id="913024.SAMN05421741_10551"/>
<accession>A0A1I4YTW7</accession>
<dbReference type="SUPFAM" id="SSF54593">
    <property type="entry name" value="Glyoxalase/Bleomycin resistance protein/Dihydroxybiphenyl dioxygenase"/>
    <property type="match status" value="1"/>
</dbReference>
<dbReference type="Pfam" id="PF22677">
    <property type="entry name" value="Ble-like_N"/>
    <property type="match status" value="1"/>
</dbReference>
<proteinExistence type="predicted"/>
<evidence type="ECO:0000259" key="1">
    <source>
        <dbReference type="Pfam" id="PF22677"/>
    </source>
</evidence>
<dbReference type="InterPro" id="IPR052164">
    <property type="entry name" value="Anthracycline_SecMetBiosynth"/>
</dbReference>
<dbReference type="InterPro" id="IPR029068">
    <property type="entry name" value="Glyas_Bleomycin-R_OHBP_Dase"/>
</dbReference>
<feature type="domain" description="Glyoxalase/Bleomycin resistance-like N-terminal" evidence="1">
    <location>
        <begin position="11"/>
        <end position="38"/>
    </location>
</feature>
<keyword evidence="3" id="KW-1185">Reference proteome</keyword>
<dbReference type="Proteomes" id="UP000199036">
    <property type="component" value="Unassembled WGS sequence"/>
</dbReference>
<dbReference type="RefSeq" id="WP_091520266.1">
    <property type="nucleotide sequence ID" value="NZ_FOVI01000005.1"/>
</dbReference>